<dbReference type="OrthoDB" id="44015at2759"/>
<dbReference type="PROSITE" id="PS50942">
    <property type="entry name" value="ENTH"/>
    <property type="match status" value="1"/>
</dbReference>
<dbReference type="InterPro" id="IPR008942">
    <property type="entry name" value="ENTH_VHS"/>
</dbReference>
<evidence type="ECO:0000256" key="3">
    <source>
        <dbReference type="ARBA" id="ARBA00004600"/>
    </source>
</evidence>
<keyword evidence="8" id="KW-0968">Cytoplasmic vesicle</keyword>
<name>A0A087G613_ARAAL</name>
<dbReference type="GO" id="GO:0030136">
    <property type="term" value="C:clathrin-coated vesicle"/>
    <property type="evidence" value="ECO:0007669"/>
    <property type="project" value="UniProtKB-SubCell"/>
</dbReference>
<keyword evidence="11" id="KW-1185">Reference proteome</keyword>
<dbReference type="Proteomes" id="UP000029120">
    <property type="component" value="Chromosome 8"/>
</dbReference>
<dbReference type="GO" id="GO:0005545">
    <property type="term" value="F:1-phosphatidylinositol binding"/>
    <property type="evidence" value="ECO:0007669"/>
    <property type="project" value="TreeGrafter"/>
</dbReference>
<dbReference type="PANTHER" id="PTHR22951">
    <property type="entry name" value="CLATHRIN ASSEMBLY PROTEIN"/>
    <property type="match status" value="1"/>
</dbReference>
<dbReference type="Pfam" id="PF07651">
    <property type="entry name" value="ANTH"/>
    <property type="match status" value="1"/>
</dbReference>
<dbReference type="GO" id="GO:0006900">
    <property type="term" value="P:vesicle budding from membrane"/>
    <property type="evidence" value="ECO:0007669"/>
    <property type="project" value="TreeGrafter"/>
</dbReference>
<evidence type="ECO:0000259" key="9">
    <source>
        <dbReference type="PROSITE" id="PS50942"/>
    </source>
</evidence>
<evidence type="ECO:0000313" key="10">
    <source>
        <dbReference type="EMBL" id="KFK25315.1"/>
    </source>
</evidence>
<dbReference type="PANTHER" id="PTHR22951:SF72">
    <property type="entry name" value="ENTH DOMAIN-CONTAINING PROTEIN"/>
    <property type="match status" value="1"/>
</dbReference>
<comment type="subcellular location">
    <subcellularLocation>
        <location evidence="1">Cytoplasmic vesicle</location>
        <location evidence="1">Clathrin-coated vesicle</location>
    </subcellularLocation>
    <subcellularLocation>
        <location evidence="2">Golgi apparatus</location>
    </subcellularLocation>
    <subcellularLocation>
        <location evidence="3">Membrane</location>
        <location evidence="3">Clathrin-coated pit</location>
    </subcellularLocation>
</comment>
<keyword evidence="5" id="KW-0333">Golgi apparatus</keyword>
<evidence type="ECO:0000313" key="11">
    <source>
        <dbReference type="Proteomes" id="UP000029120"/>
    </source>
</evidence>
<dbReference type="InterPro" id="IPR048050">
    <property type="entry name" value="ANTH_N_plant"/>
</dbReference>
<dbReference type="CDD" id="cd16987">
    <property type="entry name" value="ANTH_N_AP180_plant"/>
    <property type="match status" value="1"/>
</dbReference>
<accession>A0A087G613</accession>
<dbReference type="Gene3D" id="1.25.40.90">
    <property type="match status" value="1"/>
</dbReference>
<organism evidence="10 11">
    <name type="scientific">Arabis alpina</name>
    <name type="common">Alpine rock-cress</name>
    <dbReference type="NCBI Taxonomy" id="50452"/>
    <lineage>
        <taxon>Eukaryota</taxon>
        <taxon>Viridiplantae</taxon>
        <taxon>Streptophyta</taxon>
        <taxon>Embryophyta</taxon>
        <taxon>Tracheophyta</taxon>
        <taxon>Spermatophyta</taxon>
        <taxon>Magnoliopsida</taxon>
        <taxon>eudicotyledons</taxon>
        <taxon>Gunneridae</taxon>
        <taxon>Pentapetalae</taxon>
        <taxon>rosids</taxon>
        <taxon>malvids</taxon>
        <taxon>Brassicales</taxon>
        <taxon>Brassicaceae</taxon>
        <taxon>Arabideae</taxon>
        <taxon>Arabis</taxon>
    </lineage>
</organism>
<reference evidence="11" key="1">
    <citation type="journal article" date="2015" name="Nat. Plants">
        <title>Genome expansion of Arabis alpina linked with retrotransposition and reduced symmetric DNA methylation.</title>
        <authorList>
            <person name="Willing E.M."/>
            <person name="Rawat V."/>
            <person name="Mandakova T."/>
            <person name="Maumus F."/>
            <person name="James G.V."/>
            <person name="Nordstroem K.J."/>
            <person name="Becker C."/>
            <person name="Warthmann N."/>
            <person name="Chica C."/>
            <person name="Szarzynska B."/>
            <person name="Zytnicki M."/>
            <person name="Albani M.C."/>
            <person name="Kiefer C."/>
            <person name="Bergonzi S."/>
            <person name="Castaings L."/>
            <person name="Mateos J.L."/>
            <person name="Berns M.C."/>
            <person name="Bujdoso N."/>
            <person name="Piofczyk T."/>
            <person name="de Lorenzo L."/>
            <person name="Barrero-Sicilia C."/>
            <person name="Mateos I."/>
            <person name="Piednoel M."/>
            <person name="Hagmann J."/>
            <person name="Chen-Min-Tao R."/>
            <person name="Iglesias-Fernandez R."/>
            <person name="Schuster S.C."/>
            <person name="Alonso-Blanco C."/>
            <person name="Roudier F."/>
            <person name="Carbonero P."/>
            <person name="Paz-Ares J."/>
            <person name="Davis S.J."/>
            <person name="Pecinka A."/>
            <person name="Quesneville H."/>
            <person name="Colot V."/>
            <person name="Lysak M.A."/>
            <person name="Weigel D."/>
            <person name="Coupland G."/>
            <person name="Schneeberger K."/>
        </authorList>
    </citation>
    <scope>NUCLEOTIDE SEQUENCE [LARGE SCALE GENOMIC DNA]</scope>
    <source>
        <strain evidence="11">cv. Pajares</strain>
    </source>
</reference>
<dbReference type="InterPro" id="IPR011417">
    <property type="entry name" value="ANTH_dom"/>
</dbReference>
<dbReference type="eggNOG" id="KOG0251">
    <property type="taxonomic scope" value="Eukaryota"/>
</dbReference>
<dbReference type="InterPro" id="IPR045192">
    <property type="entry name" value="AP180-like"/>
</dbReference>
<keyword evidence="4" id="KW-0254">Endocytosis</keyword>
<evidence type="ECO:0000256" key="1">
    <source>
        <dbReference type="ARBA" id="ARBA00004132"/>
    </source>
</evidence>
<dbReference type="GO" id="GO:0048268">
    <property type="term" value="P:clathrin coat assembly"/>
    <property type="evidence" value="ECO:0007669"/>
    <property type="project" value="InterPro"/>
</dbReference>
<keyword evidence="6" id="KW-0472">Membrane</keyword>
<gene>
    <name evidence="10" type="ordered locus">AALP_Aa8g096800</name>
</gene>
<protein>
    <recommendedName>
        <fullName evidence="9">ENTH domain-containing protein</fullName>
    </recommendedName>
</protein>
<feature type="domain" description="ENTH" evidence="9">
    <location>
        <begin position="27"/>
        <end position="157"/>
    </location>
</feature>
<dbReference type="GO" id="GO:0000149">
    <property type="term" value="F:SNARE binding"/>
    <property type="evidence" value="ECO:0007669"/>
    <property type="project" value="TreeGrafter"/>
</dbReference>
<dbReference type="AlphaFoldDB" id="A0A087G613"/>
<dbReference type="GO" id="GO:0032050">
    <property type="term" value="F:clathrin heavy chain binding"/>
    <property type="evidence" value="ECO:0007669"/>
    <property type="project" value="TreeGrafter"/>
</dbReference>
<dbReference type="GO" id="GO:0005794">
    <property type="term" value="C:Golgi apparatus"/>
    <property type="evidence" value="ECO:0007669"/>
    <property type="project" value="UniProtKB-SubCell"/>
</dbReference>
<evidence type="ECO:0000256" key="6">
    <source>
        <dbReference type="ARBA" id="ARBA00023136"/>
    </source>
</evidence>
<keyword evidence="7" id="KW-0168">Coated pit</keyword>
<dbReference type="GO" id="GO:0072583">
    <property type="term" value="P:clathrin-dependent endocytosis"/>
    <property type="evidence" value="ECO:0007669"/>
    <property type="project" value="InterPro"/>
</dbReference>
<evidence type="ECO:0000256" key="2">
    <source>
        <dbReference type="ARBA" id="ARBA00004555"/>
    </source>
</evidence>
<evidence type="ECO:0000256" key="8">
    <source>
        <dbReference type="ARBA" id="ARBA00023329"/>
    </source>
</evidence>
<evidence type="ECO:0000256" key="7">
    <source>
        <dbReference type="ARBA" id="ARBA00023176"/>
    </source>
</evidence>
<dbReference type="SUPFAM" id="SSF48464">
    <property type="entry name" value="ENTH/VHS domain"/>
    <property type="match status" value="1"/>
</dbReference>
<sequence>MPKLKALIIGKVKDKASIGKARLLHSFSSKAVKYINLALLKSTTHNPYKPPRIDYVSAVVSYSNSPHGPAAFAAALWRLRVTKNAFVATKTLIVFHKLIKSSRDMFGGFDRGQNNLKLNDFTDKSSKLTLELSQWVRWYALYLDRLSWISKVLGSFPSLPESSKEKAKEKDCVSSYQTKNIMRQTDSLVAFFEHICTRPEIPPLYQDKIADEIRELVIQDYFTVMRLVMVRLQVLSERLAKPGFEPVGGFSLNDLRPVLVRLEECKESLSEFFWCSKRLAENFWCLVEKLKDETVKDDEEMVELSGSVQTTVKDDIEMVELAGSSQTEWVTFDDSEMATNEVVKWNSEWVTFDDSKGLMNEPVWLSLCT</sequence>
<dbReference type="GO" id="GO:0005905">
    <property type="term" value="C:clathrin-coated pit"/>
    <property type="evidence" value="ECO:0007669"/>
    <property type="project" value="UniProtKB-SubCell"/>
</dbReference>
<dbReference type="GO" id="GO:0005546">
    <property type="term" value="F:phosphatidylinositol-4,5-bisphosphate binding"/>
    <property type="evidence" value="ECO:0007669"/>
    <property type="project" value="TreeGrafter"/>
</dbReference>
<dbReference type="Gramene" id="KFK25315">
    <property type="protein sequence ID" value="KFK25315"/>
    <property type="gene ID" value="AALP_AA8G096800"/>
</dbReference>
<proteinExistence type="predicted"/>
<dbReference type="InterPro" id="IPR013809">
    <property type="entry name" value="ENTH"/>
</dbReference>
<evidence type="ECO:0000256" key="4">
    <source>
        <dbReference type="ARBA" id="ARBA00022583"/>
    </source>
</evidence>
<evidence type="ECO:0000256" key="5">
    <source>
        <dbReference type="ARBA" id="ARBA00023034"/>
    </source>
</evidence>
<dbReference type="OMA" id="FFEHICT"/>
<dbReference type="EMBL" id="CM002876">
    <property type="protein sequence ID" value="KFK25315.1"/>
    <property type="molecule type" value="Genomic_DNA"/>
</dbReference>